<evidence type="ECO:0000313" key="3">
    <source>
        <dbReference type="Proteomes" id="UP001165289"/>
    </source>
</evidence>
<feature type="region of interest" description="Disordered" evidence="1">
    <location>
        <begin position="42"/>
        <end position="71"/>
    </location>
</feature>
<dbReference type="EMBL" id="JAKMXF010000007">
    <property type="protein sequence ID" value="KAI6661788.1"/>
    <property type="molecule type" value="Genomic_DNA"/>
</dbReference>
<dbReference type="AlphaFoldDB" id="A0AAV7KKC9"/>
<protein>
    <submittedName>
        <fullName evidence="2">Uncharacterized protein</fullName>
    </submittedName>
</protein>
<dbReference type="Proteomes" id="UP001165289">
    <property type="component" value="Unassembled WGS sequence"/>
</dbReference>
<proteinExistence type="predicted"/>
<name>A0AAV7KKC9_9METZ</name>
<reference evidence="2 3" key="1">
    <citation type="journal article" date="2023" name="BMC Biol.">
        <title>The compact genome of the sponge Oopsacas minuta (Hexactinellida) is lacking key metazoan core genes.</title>
        <authorList>
            <person name="Santini S."/>
            <person name="Schenkelaars Q."/>
            <person name="Jourda C."/>
            <person name="Duchesne M."/>
            <person name="Belahbib H."/>
            <person name="Rocher C."/>
            <person name="Selva M."/>
            <person name="Riesgo A."/>
            <person name="Vervoort M."/>
            <person name="Leys S.P."/>
            <person name="Kodjabachian L."/>
            <person name="Le Bivic A."/>
            <person name="Borchiellini C."/>
            <person name="Claverie J.M."/>
            <person name="Renard E."/>
        </authorList>
    </citation>
    <scope>NUCLEOTIDE SEQUENCE [LARGE SCALE GENOMIC DNA]</scope>
    <source>
        <strain evidence="2">SPO-2</strain>
    </source>
</reference>
<gene>
    <name evidence="2" type="ORF">LOD99_9855</name>
</gene>
<sequence length="107" mass="11675">MGTKEGIRREAQSGGCLASIRCLTRHVLHDETNANCIDALGREGIPSSPTEHTITEHTSRSSPRFDPHFHSDNPFNLPTAISTLSVLEADLVNLDLTYEAFSTDPGQ</sequence>
<accession>A0AAV7KKC9</accession>
<comment type="caution">
    <text evidence="2">The sequence shown here is derived from an EMBL/GenBank/DDBJ whole genome shotgun (WGS) entry which is preliminary data.</text>
</comment>
<evidence type="ECO:0000313" key="2">
    <source>
        <dbReference type="EMBL" id="KAI6661788.1"/>
    </source>
</evidence>
<keyword evidence="3" id="KW-1185">Reference proteome</keyword>
<feature type="compositionally biased region" description="Basic and acidic residues" evidence="1">
    <location>
        <begin position="53"/>
        <end position="71"/>
    </location>
</feature>
<evidence type="ECO:0000256" key="1">
    <source>
        <dbReference type="SAM" id="MobiDB-lite"/>
    </source>
</evidence>
<organism evidence="2 3">
    <name type="scientific">Oopsacas minuta</name>
    <dbReference type="NCBI Taxonomy" id="111878"/>
    <lineage>
        <taxon>Eukaryota</taxon>
        <taxon>Metazoa</taxon>
        <taxon>Porifera</taxon>
        <taxon>Hexactinellida</taxon>
        <taxon>Hexasterophora</taxon>
        <taxon>Lyssacinosida</taxon>
        <taxon>Leucopsacidae</taxon>
        <taxon>Oopsacas</taxon>
    </lineage>
</organism>